<evidence type="ECO:0000256" key="2">
    <source>
        <dbReference type="ARBA" id="ARBA00010663"/>
    </source>
</evidence>
<keyword evidence="4 10" id="KW-0812">Transmembrane</keyword>
<dbReference type="GO" id="GO:0004995">
    <property type="term" value="F:tachykinin receptor activity"/>
    <property type="evidence" value="ECO:0007669"/>
    <property type="project" value="InterPro"/>
</dbReference>
<evidence type="ECO:0000313" key="13">
    <source>
        <dbReference type="EMBL" id="KAK9503423.1"/>
    </source>
</evidence>
<keyword evidence="5 11" id="KW-1133">Transmembrane helix</keyword>
<evidence type="ECO:0000256" key="7">
    <source>
        <dbReference type="ARBA" id="ARBA00023136"/>
    </source>
</evidence>
<organism evidence="13 14">
    <name type="scientific">Rhynocoris fuscipes</name>
    <dbReference type="NCBI Taxonomy" id="488301"/>
    <lineage>
        <taxon>Eukaryota</taxon>
        <taxon>Metazoa</taxon>
        <taxon>Ecdysozoa</taxon>
        <taxon>Arthropoda</taxon>
        <taxon>Hexapoda</taxon>
        <taxon>Insecta</taxon>
        <taxon>Pterygota</taxon>
        <taxon>Neoptera</taxon>
        <taxon>Paraneoptera</taxon>
        <taxon>Hemiptera</taxon>
        <taxon>Heteroptera</taxon>
        <taxon>Panheteroptera</taxon>
        <taxon>Cimicomorpha</taxon>
        <taxon>Reduviidae</taxon>
        <taxon>Harpactorinae</taxon>
        <taxon>Harpactorini</taxon>
        <taxon>Rhynocoris</taxon>
    </lineage>
</organism>
<dbReference type="PRINTS" id="PR00237">
    <property type="entry name" value="GPCRRHODOPSN"/>
</dbReference>
<keyword evidence="8 10" id="KW-0675">Receptor</keyword>
<reference evidence="13 14" key="1">
    <citation type="submission" date="2022-12" db="EMBL/GenBank/DDBJ databases">
        <title>Chromosome-level genome assembly of true bugs.</title>
        <authorList>
            <person name="Ma L."/>
            <person name="Li H."/>
        </authorList>
    </citation>
    <scope>NUCLEOTIDE SEQUENCE [LARGE SCALE GENOMIC DNA]</scope>
    <source>
        <strain evidence="13">Lab_2022b</strain>
    </source>
</reference>
<sequence>MRTTTNYFLVNLSISDLLMSLFNCVFNFTYMLDSHWPFGSIYCTINNFVANVSVAASVFTLVAITLDRYMAIVRPLKHRMSRRKARIALVIIWAASALLAIPCLLYSTTMSR</sequence>
<keyword evidence="3" id="KW-1003">Cell membrane</keyword>
<evidence type="ECO:0000256" key="3">
    <source>
        <dbReference type="ARBA" id="ARBA00022475"/>
    </source>
</evidence>
<accession>A0AAW1D048</accession>
<protein>
    <recommendedName>
        <fullName evidence="12">G-protein coupled receptors family 1 profile domain-containing protein</fullName>
    </recommendedName>
</protein>
<dbReference type="PROSITE" id="PS00237">
    <property type="entry name" value="G_PROTEIN_RECEP_F1_1"/>
    <property type="match status" value="1"/>
</dbReference>
<evidence type="ECO:0000256" key="11">
    <source>
        <dbReference type="SAM" id="Phobius"/>
    </source>
</evidence>
<evidence type="ECO:0000256" key="1">
    <source>
        <dbReference type="ARBA" id="ARBA00004651"/>
    </source>
</evidence>
<evidence type="ECO:0000256" key="5">
    <source>
        <dbReference type="ARBA" id="ARBA00022989"/>
    </source>
</evidence>
<evidence type="ECO:0000256" key="8">
    <source>
        <dbReference type="ARBA" id="ARBA00023170"/>
    </source>
</evidence>
<evidence type="ECO:0000256" key="9">
    <source>
        <dbReference type="ARBA" id="ARBA00023224"/>
    </source>
</evidence>
<dbReference type="Pfam" id="PF00001">
    <property type="entry name" value="7tm_1"/>
    <property type="match status" value="1"/>
</dbReference>
<feature type="transmembrane region" description="Helical" evidence="11">
    <location>
        <begin position="7"/>
        <end position="28"/>
    </location>
</feature>
<evidence type="ECO:0000256" key="4">
    <source>
        <dbReference type="ARBA" id="ARBA00022692"/>
    </source>
</evidence>
<dbReference type="InterPro" id="IPR001681">
    <property type="entry name" value="Neurokn_rcpt"/>
</dbReference>
<evidence type="ECO:0000256" key="10">
    <source>
        <dbReference type="RuleBase" id="RU000688"/>
    </source>
</evidence>
<feature type="transmembrane region" description="Helical" evidence="11">
    <location>
        <begin position="87"/>
        <end position="107"/>
    </location>
</feature>
<dbReference type="EMBL" id="JAPXFL010000007">
    <property type="protein sequence ID" value="KAK9503423.1"/>
    <property type="molecule type" value="Genomic_DNA"/>
</dbReference>
<dbReference type="PANTHER" id="PTHR46925">
    <property type="entry name" value="G-PROTEIN COUPLED RECEPTOR TKR-1-RELATED"/>
    <property type="match status" value="1"/>
</dbReference>
<evidence type="ECO:0000313" key="14">
    <source>
        <dbReference type="Proteomes" id="UP001461498"/>
    </source>
</evidence>
<comment type="similarity">
    <text evidence="2 10">Belongs to the G-protein coupled receptor 1 family.</text>
</comment>
<keyword evidence="6 10" id="KW-0297">G-protein coupled receptor</keyword>
<dbReference type="PROSITE" id="PS50262">
    <property type="entry name" value="G_PROTEIN_RECEP_F1_2"/>
    <property type="match status" value="1"/>
</dbReference>
<comment type="caution">
    <text evidence="13">The sequence shown here is derived from an EMBL/GenBank/DDBJ whole genome shotgun (WGS) entry which is preliminary data.</text>
</comment>
<dbReference type="AlphaFoldDB" id="A0AAW1D048"/>
<feature type="transmembrane region" description="Helical" evidence="11">
    <location>
        <begin position="48"/>
        <end position="66"/>
    </location>
</feature>
<keyword evidence="9 10" id="KW-0807">Transducer</keyword>
<dbReference type="InterPro" id="IPR000276">
    <property type="entry name" value="GPCR_Rhodpsn"/>
</dbReference>
<dbReference type="Proteomes" id="UP001461498">
    <property type="component" value="Unassembled WGS sequence"/>
</dbReference>
<keyword evidence="7 11" id="KW-0472">Membrane</keyword>
<comment type="subcellular location">
    <subcellularLocation>
        <location evidence="1">Cell membrane</location>
        <topology evidence="1">Multi-pass membrane protein</topology>
    </subcellularLocation>
</comment>
<dbReference type="GO" id="GO:0005886">
    <property type="term" value="C:plasma membrane"/>
    <property type="evidence" value="ECO:0007669"/>
    <property type="project" value="UniProtKB-SubCell"/>
</dbReference>
<name>A0AAW1D048_9HEMI</name>
<feature type="domain" description="G-protein coupled receptors family 1 profile" evidence="12">
    <location>
        <begin position="1"/>
        <end position="112"/>
    </location>
</feature>
<evidence type="ECO:0000256" key="6">
    <source>
        <dbReference type="ARBA" id="ARBA00023040"/>
    </source>
</evidence>
<dbReference type="InterPro" id="IPR017452">
    <property type="entry name" value="GPCR_Rhodpsn_7TM"/>
</dbReference>
<dbReference type="Gene3D" id="1.20.1070.10">
    <property type="entry name" value="Rhodopsin 7-helix transmembrane proteins"/>
    <property type="match status" value="1"/>
</dbReference>
<proteinExistence type="inferred from homology"/>
<gene>
    <name evidence="13" type="ORF">O3M35_009978</name>
</gene>
<dbReference type="SUPFAM" id="SSF81321">
    <property type="entry name" value="Family A G protein-coupled receptor-like"/>
    <property type="match status" value="1"/>
</dbReference>
<evidence type="ECO:0000259" key="12">
    <source>
        <dbReference type="PROSITE" id="PS50262"/>
    </source>
</evidence>
<dbReference type="PANTHER" id="PTHR46925:SF2">
    <property type="entry name" value="G-PROTEIN COUPLED RECEPTOR TKR-1-RELATED"/>
    <property type="match status" value="1"/>
</dbReference>
<keyword evidence="14" id="KW-1185">Reference proteome</keyword>